<gene>
    <name evidence="2" type="ORF">O3M35_006488</name>
</gene>
<feature type="transmembrane region" description="Helical" evidence="1">
    <location>
        <begin position="185"/>
        <end position="204"/>
    </location>
</feature>
<keyword evidence="1" id="KW-0472">Membrane</keyword>
<dbReference type="Proteomes" id="UP001461498">
    <property type="component" value="Unassembled WGS sequence"/>
</dbReference>
<evidence type="ECO:0000313" key="3">
    <source>
        <dbReference type="Proteomes" id="UP001461498"/>
    </source>
</evidence>
<evidence type="ECO:0000256" key="1">
    <source>
        <dbReference type="SAM" id="Phobius"/>
    </source>
</evidence>
<evidence type="ECO:0000313" key="2">
    <source>
        <dbReference type="EMBL" id="KAK9509098.1"/>
    </source>
</evidence>
<keyword evidence="3" id="KW-1185">Reference proteome</keyword>
<feature type="transmembrane region" description="Helical" evidence="1">
    <location>
        <begin position="124"/>
        <end position="145"/>
    </location>
</feature>
<name>A0AAW1DDX3_9HEMI</name>
<feature type="transmembrane region" description="Helical" evidence="1">
    <location>
        <begin position="28"/>
        <end position="50"/>
    </location>
</feature>
<accession>A0AAW1DDX3</accession>
<protein>
    <submittedName>
        <fullName evidence="2">Uncharacterized protein</fullName>
    </submittedName>
</protein>
<organism evidence="2 3">
    <name type="scientific">Rhynocoris fuscipes</name>
    <dbReference type="NCBI Taxonomy" id="488301"/>
    <lineage>
        <taxon>Eukaryota</taxon>
        <taxon>Metazoa</taxon>
        <taxon>Ecdysozoa</taxon>
        <taxon>Arthropoda</taxon>
        <taxon>Hexapoda</taxon>
        <taxon>Insecta</taxon>
        <taxon>Pterygota</taxon>
        <taxon>Neoptera</taxon>
        <taxon>Paraneoptera</taxon>
        <taxon>Hemiptera</taxon>
        <taxon>Heteroptera</taxon>
        <taxon>Panheteroptera</taxon>
        <taxon>Cimicomorpha</taxon>
        <taxon>Reduviidae</taxon>
        <taxon>Harpactorinae</taxon>
        <taxon>Harpactorini</taxon>
        <taxon>Rhynocoris</taxon>
    </lineage>
</organism>
<dbReference type="EMBL" id="JAPXFL010000003">
    <property type="protein sequence ID" value="KAK9509098.1"/>
    <property type="molecule type" value="Genomic_DNA"/>
</dbReference>
<comment type="caution">
    <text evidence="2">The sequence shown here is derived from an EMBL/GenBank/DDBJ whole genome shotgun (WGS) entry which is preliminary data.</text>
</comment>
<feature type="transmembrane region" description="Helical" evidence="1">
    <location>
        <begin position="62"/>
        <end position="80"/>
    </location>
</feature>
<proteinExistence type="predicted"/>
<keyword evidence="1" id="KW-0812">Transmembrane</keyword>
<sequence>MDPLDELTFSLKVGGFWDYYSEGIYHRVILQIFQHFMLHISIFLNIYSAYIDGFKESMNSTLPFFAPVLTLSFGHIALFIRNNKIKILLKSFKDMMEHQKEIRSNFNNYYKFAIKYSKIIRTSLILIWSFFFTLPPVLELVYYLIGSDNFPVDLPTITSFLFIPKSKLQHCICGLYGSLWDGCAAFSHFGFLVSNFGILIYFCVELKIFNYQIENYYGELLLNPKKRENALREIITRQQSLMK</sequence>
<reference evidence="2 3" key="1">
    <citation type="submission" date="2022-12" db="EMBL/GenBank/DDBJ databases">
        <title>Chromosome-level genome assembly of true bugs.</title>
        <authorList>
            <person name="Ma L."/>
            <person name="Li H."/>
        </authorList>
    </citation>
    <scope>NUCLEOTIDE SEQUENCE [LARGE SCALE GENOMIC DNA]</scope>
    <source>
        <strain evidence="2">Lab_2022b</strain>
    </source>
</reference>
<dbReference type="AlphaFoldDB" id="A0AAW1DDX3"/>
<keyword evidence="1" id="KW-1133">Transmembrane helix</keyword>